<dbReference type="GeneTree" id="ENSGT00930000151460"/>
<dbReference type="Ensembl" id="ENSCJPT00005018752.1">
    <property type="protein sequence ID" value="ENSCJPP00005013020.1"/>
    <property type="gene ID" value="ENSCJPG00005011014.1"/>
</dbReference>
<keyword evidence="2" id="KW-1185">Reference proteome</keyword>
<evidence type="ECO:0008006" key="3">
    <source>
        <dbReference type="Google" id="ProtNLM"/>
    </source>
</evidence>
<accession>A0A8C2TFJ6</accession>
<reference evidence="1" key="3">
    <citation type="submission" date="2025-09" db="UniProtKB">
        <authorList>
            <consortium name="Ensembl"/>
        </authorList>
    </citation>
    <scope>IDENTIFICATION</scope>
</reference>
<protein>
    <recommendedName>
        <fullName evidence="3">Protein mono-ADP-ribosyltransferase PARP8</fullName>
    </recommendedName>
</protein>
<proteinExistence type="predicted"/>
<evidence type="ECO:0000313" key="1">
    <source>
        <dbReference type="Ensembl" id="ENSCJPP00005013020.1"/>
    </source>
</evidence>
<sequence length="153" mass="17195">MGMCSRQERIQKDIDVVIQKCKAEKDCLFADFRYSDSTFTFTYIGGSKSLFRGAVPPSQGMSGYSALELLFAREPWVPPQPPFCYMQTSSTGFRMGTQIVSRLVGCSENAFPATVPCLLQLEEEQHMSFSVEQRSRSLTRESDVLSGCLKYTL</sequence>
<organism evidence="1 2">
    <name type="scientific">Coturnix japonica</name>
    <name type="common">Japanese quail</name>
    <name type="synonym">Coturnix coturnix japonica</name>
    <dbReference type="NCBI Taxonomy" id="93934"/>
    <lineage>
        <taxon>Eukaryota</taxon>
        <taxon>Metazoa</taxon>
        <taxon>Chordata</taxon>
        <taxon>Craniata</taxon>
        <taxon>Vertebrata</taxon>
        <taxon>Euteleostomi</taxon>
        <taxon>Archelosauria</taxon>
        <taxon>Archosauria</taxon>
        <taxon>Dinosauria</taxon>
        <taxon>Saurischia</taxon>
        <taxon>Theropoda</taxon>
        <taxon>Coelurosauria</taxon>
        <taxon>Aves</taxon>
        <taxon>Neognathae</taxon>
        <taxon>Galloanserae</taxon>
        <taxon>Galliformes</taxon>
        <taxon>Phasianidae</taxon>
        <taxon>Perdicinae</taxon>
        <taxon>Coturnix</taxon>
    </lineage>
</organism>
<name>A0A8C2TFJ6_COTJA</name>
<dbReference type="Proteomes" id="UP000694412">
    <property type="component" value="Chromosome Z"/>
</dbReference>
<evidence type="ECO:0000313" key="2">
    <source>
        <dbReference type="Proteomes" id="UP000694412"/>
    </source>
</evidence>
<reference evidence="1" key="2">
    <citation type="submission" date="2025-08" db="UniProtKB">
        <authorList>
            <consortium name="Ensembl"/>
        </authorList>
    </citation>
    <scope>IDENTIFICATION</scope>
</reference>
<reference evidence="1" key="1">
    <citation type="submission" date="2015-11" db="EMBL/GenBank/DDBJ databases">
        <authorList>
            <consortium name="International Coturnix japonica Genome Analysis Consortium"/>
            <person name="Warren W."/>
            <person name="Burt D.W."/>
            <person name="Antin P.B."/>
            <person name="Lanford R."/>
            <person name="Gros J."/>
            <person name="Wilson R.K."/>
        </authorList>
    </citation>
    <scope>NUCLEOTIDE SEQUENCE [LARGE SCALE GENOMIC DNA]</scope>
</reference>
<dbReference type="AlphaFoldDB" id="A0A8C2TFJ6"/>